<name>A0A229UTP3_9BACL</name>
<accession>A0A229UTP3</accession>
<feature type="region of interest" description="Disordered" evidence="1">
    <location>
        <begin position="36"/>
        <end position="63"/>
    </location>
</feature>
<evidence type="ECO:0000313" key="3">
    <source>
        <dbReference type="Proteomes" id="UP000215509"/>
    </source>
</evidence>
<dbReference type="EMBL" id="NMQW01000013">
    <property type="protein sequence ID" value="OXM86641.1"/>
    <property type="molecule type" value="Genomic_DNA"/>
</dbReference>
<evidence type="ECO:0008006" key="4">
    <source>
        <dbReference type="Google" id="ProtNLM"/>
    </source>
</evidence>
<dbReference type="Proteomes" id="UP000215509">
    <property type="component" value="Unassembled WGS sequence"/>
</dbReference>
<proteinExistence type="predicted"/>
<reference evidence="2 3" key="1">
    <citation type="submission" date="2017-07" db="EMBL/GenBank/DDBJ databases">
        <title>Genome sequencing and assembly of Paenibacillus rigui.</title>
        <authorList>
            <person name="Mayilraj S."/>
        </authorList>
    </citation>
    <scope>NUCLEOTIDE SEQUENCE [LARGE SCALE GENOMIC DNA]</scope>
    <source>
        <strain evidence="2 3">JCM 16352</strain>
    </source>
</reference>
<dbReference type="AlphaFoldDB" id="A0A229UTP3"/>
<organism evidence="2 3">
    <name type="scientific">Paenibacillus rigui</name>
    <dbReference type="NCBI Taxonomy" id="554312"/>
    <lineage>
        <taxon>Bacteria</taxon>
        <taxon>Bacillati</taxon>
        <taxon>Bacillota</taxon>
        <taxon>Bacilli</taxon>
        <taxon>Bacillales</taxon>
        <taxon>Paenibacillaceae</taxon>
        <taxon>Paenibacillus</taxon>
    </lineage>
</organism>
<keyword evidence="3" id="KW-1185">Reference proteome</keyword>
<evidence type="ECO:0000256" key="1">
    <source>
        <dbReference type="SAM" id="MobiDB-lite"/>
    </source>
</evidence>
<protein>
    <recommendedName>
        <fullName evidence="4">Cytosolic protein</fullName>
    </recommendedName>
</protein>
<comment type="caution">
    <text evidence="2">The sequence shown here is derived from an EMBL/GenBank/DDBJ whole genome shotgun (WGS) entry which is preliminary data.</text>
</comment>
<gene>
    <name evidence="2" type="ORF">CF651_09320</name>
</gene>
<sequence>MCPDPNQDGFIEEDRHKYTDFKSVESQRNDLIAEEFPEGPYGASKMTESLGKSTPWRESQRPPNRFAYENRELHEGLYRDYPGEDDKIVDRDE</sequence>
<dbReference type="OrthoDB" id="2376226at2"/>
<evidence type="ECO:0000313" key="2">
    <source>
        <dbReference type="EMBL" id="OXM86641.1"/>
    </source>
</evidence>
<dbReference type="RefSeq" id="WP_094014588.1">
    <property type="nucleotide sequence ID" value="NZ_NMQW01000013.1"/>
</dbReference>